<evidence type="ECO:0000313" key="2">
    <source>
        <dbReference type="Ensembl" id="ENSOKIP00005015626.1"/>
    </source>
</evidence>
<dbReference type="Proteomes" id="UP000694557">
    <property type="component" value="Unassembled WGS sequence"/>
</dbReference>
<evidence type="ECO:0000259" key="1">
    <source>
        <dbReference type="Pfam" id="PF15867"/>
    </source>
</evidence>
<feature type="domain" description="Dynein attachment factor N-terminal" evidence="1">
    <location>
        <begin position="8"/>
        <end position="75"/>
    </location>
</feature>
<dbReference type="GO" id="GO:0007368">
    <property type="term" value="P:determination of left/right symmetry"/>
    <property type="evidence" value="ECO:0007669"/>
    <property type="project" value="TreeGrafter"/>
</dbReference>
<reference evidence="2" key="1">
    <citation type="submission" date="2025-08" db="UniProtKB">
        <authorList>
            <consortium name="Ensembl"/>
        </authorList>
    </citation>
    <scope>IDENTIFICATION</scope>
</reference>
<dbReference type="PANTHER" id="PTHR28572:SF1">
    <property type="entry name" value="COILED-COIL DOMAIN-CONTAINING PROTEIN 103"/>
    <property type="match status" value="1"/>
</dbReference>
<protein>
    <recommendedName>
        <fullName evidence="1">Dynein attachment factor N-terminal domain-containing protein</fullName>
    </recommendedName>
</protein>
<dbReference type="Ensembl" id="ENSOKIT00005016608.1">
    <property type="protein sequence ID" value="ENSOKIP00005015626.1"/>
    <property type="gene ID" value="ENSOKIG00005006967.1"/>
</dbReference>
<dbReference type="GO" id="GO:0036157">
    <property type="term" value="C:outer dynein arm"/>
    <property type="evidence" value="ECO:0007669"/>
    <property type="project" value="InterPro"/>
</dbReference>
<dbReference type="PANTHER" id="PTHR28572">
    <property type="entry name" value="COILED-COIL DOMAIN-CONTAINING PROTEIN 103"/>
    <property type="match status" value="1"/>
</dbReference>
<sequence length="110" mass="12525">MVDSTEVINFSALEREMQSAVEADKKYQRGNDARFRALHRKVGTYEEFRDIVLASHLKPLDRMDKAEAPRKQPWNALVSADKGQDQTSCNEIGLKVRLLPPHSNTNISPF</sequence>
<name>A0A8C7DM68_ONCKI</name>
<dbReference type="GO" id="GO:0003351">
    <property type="term" value="P:epithelial cilium movement involved in extracellular fluid movement"/>
    <property type="evidence" value="ECO:0007669"/>
    <property type="project" value="TreeGrafter"/>
</dbReference>
<dbReference type="InterPro" id="IPR031733">
    <property type="entry name" value="Dynein_attach_N"/>
</dbReference>
<dbReference type="InterPro" id="IPR042422">
    <property type="entry name" value="CC103"/>
</dbReference>
<accession>A0A8C7DM68</accession>
<dbReference type="AlphaFoldDB" id="A0A8C7DM68"/>
<organism evidence="2 3">
    <name type="scientific">Oncorhynchus kisutch</name>
    <name type="common">Coho salmon</name>
    <name type="synonym">Salmo kisutch</name>
    <dbReference type="NCBI Taxonomy" id="8019"/>
    <lineage>
        <taxon>Eukaryota</taxon>
        <taxon>Metazoa</taxon>
        <taxon>Chordata</taxon>
        <taxon>Craniata</taxon>
        <taxon>Vertebrata</taxon>
        <taxon>Euteleostomi</taxon>
        <taxon>Actinopterygii</taxon>
        <taxon>Neopterygii</taxon>
        <taxon>Teleostei</taxon>
        <taxon>Protacanthopterygii</taxon>
        <taxon>Salmoniformes</taxon>
        <taxon>Salmonidae</taxon>
        <taxon>Salmoninae</taxon>
        <taxon>Oncorhynchus</taxon>
    </lineage>
</organism>
<reference evidence="2" key="2">
    <citation type="submission" date="2025-09" db="UniProtKB">
        <authorList>
            <consortium name="Ensembl"/>
        </authorList>
    </citation>
    <scope>IDENTIFICATION</scope>
</reference>
<dbReference type="GO" id="GO:0036159">
    <property type="term" value="P:inner dynein arm assembly"/>
    <property type="evidence" value="ECO:0007669"/>
    <property type="project" value="TreeGrafter"/>
</dbReference>
<dbReference type="GO" id="GO:0005576">
    <property type="term" value="C:extracellular region"/>
    <property type="evidence" value="ECO:0007669"/>
    <property type="project" value="GOC"/>
</dbReference>
<evidence type="ECO:0000313" key="3">
    <source>
        <dbReference type="Proteomes" id="UP000694557"/>
    </source>
</evidence>
<proteinExistence type="predicted"/>
<dbReference type="Pfam" id="PF15867">
    <property type="entry name" value="Dynein_attach_N"/>
    <property type="match status" value="1"/>
</dbReference>
<keyword evidence="3" id="KW-1185">Reference proteome</keyword>